<dbReference type="EMBL" id="WIGN01000005">
    <property type="protein sequence ID" value="KAF6820559.1"/>
    <property type="molecule type" value="Genomic_DNA"/>
</dbReference>
<reference evidence="7 8" key="1">
    <citation type="journal article" date="2020" name="Phytopathology">
        <title>Genome Sequence Resources of Colletotrichum truncatum, C. plurivorum, C. musicola, and C. sojae: Four Species Pathogenic to Soybean (Glycine max).</title>
        <authorList>
            <person name="Rogerio F."/>
            <person name="Boufleur T.R."/>
            <person name="Ciampi-Guillardi M."/>
            <person name="Sukno S.A."/>
            <person name="Thon M.R."/>
            <person name="Massola Junior N.S."/>
            <person name="Baroncelli R."/>
        </authorList>
    </citation>
    <scope>NUCLEOTIDE SEQUENCE [LARGE SCALE GENOMIC DNA]</scope>
    <source>
        <strain evidence="7 8">LFN0009</strain>
    </source>
</reference>
<evidence type="ECO:0000256" key="3">
    <source>
        <dbReference type="ARBA" id="ARBA00044493"/>
    </source>
</evidence>
<keyword evidence="2" id="KW-0677">Repeat</keyword>
<dbReference type="Gene3D" id="1.25.40.10">
    <property type="entry name" value="Tetratricopeptide repeat domain"/>
    <property type="match status" value="3"/>
</dbReference>
<dbReference type="Proteomes" id="UP000652219">
    <property type="component" value="Unassembled WGS sequence"/>
</dbReference>
<organism evidence="7 8">
    <name type="scientific">Colletotrichum sojae</name>
    <dbReference type="NCBI Taxonomy" id="2175907"/>
    <lineage>
        <taxon>Eukaryota</taxon>
        <taxon>Fungi</taxon>
        <taxon>Dikarya</taxon>
        <taxon>Ascomycota</taxon>
        <taxon>Pezizomycotina</taxon>
        <taxon>Sordariomycetes</taxon>
        <taxon>Hypocreomycetidae</taxon>
        <taxon>Glomerellales</taxon>
        <taxon>Glomerellaceae</taxon>
        <taxon>Colletotrichum</taxon>
        <taxon>Colletotrichum orchidearum species complex</taxon>
    </lineage>
</organism>
<feature type="compositionally biased region" description="Low complexity" evidence="6">
    <location>
        <begin position="27"/>
        <end position="39"/>
    </location>
</feature>
<dbReference type="GO" id="GO:0016740">
    <property type="term" value="F:transferase activity"/>
    <property type="evidence" value="ECO:0007669"/>
    <property type="project" value="UniProtKB-KW"/>
</dbReference>
<evidence type="ECO:0000313" key="8">
    <source>
        <dbReference type="Proteomes" id="UP000652219"/>
    </source>
</evidence>
<evidence type="ECO:0000313" key="7">
    <source>
        <dbReference type="EMBL" id="KAF6820559.1"/>
    </source>
</evidence>
<dbReference type="InterPro" id="IPR011990">
    <property type="entry name" value="TPR-like_helical_dom_sf"/>
</dbReference>
<dbReference type="InterPro" id="IPR002885">
    <property type="entry name" value="PPR_rpt"/>
</dbReference>
<keyword evidence="8" id="KW-1185">Reference proteome</keyword>
<comment type="caution">
    <text evidence="7">The sequence shown here is derived from an EMBL/GenBank/DDBJ whole genome shotgun (WGS) entry which is preliminary data.</text>
</comment>
<gene>
    <name evidence="7" type="ORF">CSOJ01_00815</name>
</gene>
<dbReference type="PROSITE" id="PS51375">
    <property type="entry name" value="PPR"/>
    <property type="match status" value="2"/>
</dbReference>
<feature type="repeat" description="PPR" evidence="5">
    <location>
        <begin position="739"/>
        <end position="773"/>
    </location>
</feature>
<protein>
    <submittedName>
        <fullName evidence="7">Glutathione s-transferase</fullName>
    </submittedName>
</protein>
<dbReference type="PANTHER" id="PTHR47447:SF17">
    <property type="entry name" value="OS12G0638900 PROTEIN"/>
    <property type="match status" value="1"/>
</dbReference>
<keyword evidence="7" id="KW-0808">Transferase</keyword>
<comment type="function">
    <text evidence="3">Regulates mitochondrial small subunit maturation by controlling 15S rRNA 5'-end processing. Localizes to the 5' precursor of the 15S rRNA in a position that is subsequently occupied by mS47 in the mature yeast mtSSU. Uses structure and sequence-specific RNA recognition, binding to a single-stranded region of the precursor and specifically recognizing bases -6 to -1. The exchange of Ccm1 for mS47 is coupled to the irreversible removal of precursor rRNA that is accompanied by conformational changes of the mitoribosomal proteins uS5m and mS26. These conformational changes signal completion of 5'-end rRNA processing through protection of the mature 5'-end of the 15S rRNA and stabilization of mS47. The removal of the 5' precursor together with the dissociation of Ccm1 may be catalyzed by the 5'-3' exoribonuclease Pet127. Involved in the specific removal of group I introns in mitochondrial encoded transcripts.</text>
</comment>
<proteinExistence type="inferred from homology"/>
<evidence type="ECO:0000256" key="5">
    <source>
        <dbReference type="PROSITE-ProRule" id="PRU00708"/>
    </source>
</evidence>
<name>A0A8H6JWE2_9PEZI</name>
<accession>A0A8H6JWE2</accession>
<evidence type="ECO:0000256" key="6">
    <source>
        <dbReference type="SAM" id="MobiDB-lite"/>
    </source>
</evidence>
<dbReference type="PANTHER" id="PTHR47447">
    <property type="entry name" value="OS03G0856100 PROTEIN"/>
    <property type="match status" value="1"/>
</dbReference>
<sequence>MLASRAVCAQCRSRFLSSGAAIGSVRPSSTISSAPAAATADHDPKTTASRPVQAQPSDGPSRTKIPSKRGVNDPRQRALDLFESTVNKGAPAAASGPTRDVDKILQLAEKLRTSLQKQARVSAVQSAAKCWRLVVTEALPMAREYPDIPAVLLTQVMFAIQKVIEAKLAAVHSAELPNVADICKLLADFGRSLPQRRLDIINRFLNAILTPRPDPDAPESDSNSLVIEERFLEDLVEFWKHLSGLGRTESGLNYPTEFWLTSRPELRDAGDPKKLFPTLMPQLKASGTRGLGPALVTTYVLLEDPAHAQTKVREQAQLLLEVLGPVVKRFDREMLLDIFDETSLMWKYVEPRASWRVIQEAPKYLRETSAPEGESQGPSQKGGRFSYSLWHQRFSVAYRGNDHAAIQQAWRDLSDSANDKDRAKKLKTCPELLDYVLHISCHKSRYEKEIYTKIISEVLAYMKSIELEPSIRTYTSMMEGWKKARRLEPIENLWKSITAAGVRLDEHIWSSRISANGELGDPWSGLRCLTHMDRAWKAAVEKQVPQLAVKPGIASVNAAIAGLLRRDRMEYVNKTLAWAKERGIQPDIYTFNMILSWMLKKGANDQADRLLASMKTAGVTPDGATFTIILEAALHNLPSQTPQEQRAAVDNVFRVMAASGIEPNQETYGKMLSTLTRDGDNAQVAVATVLARLRATGTQPSTEICTMLVDYYAQRSQPDLESIRALVMDRRSRTRALTDRIFWEMVIKQYHRAGDLEGALEIFYDLDDWGIRCRMPLLEPLLRSLVHRQDWDAATKFVSTVRRQAGDLAADPGNRFWKHGFWAVAKDYDLLGNI</sequence>
<evidence type="ECO:0000256" key="4">
    <source>
        <dbReference type="ARBA" id="ARBA00044511"/>
    </source>
</evidence>
<dbReference type="Pfam" id="PF01535">
    <property type="entry name" value="PPR"/>
    <property type="match status" value="1"/>
</dbReference>
<dbReference type="Pfam" id="PF13041">
    <property type="entry name" value="PPR_2"/>
    <property type="match status" value="1"/>
</dbReference>
<evidence type="ECO:0000256" key="2">
    <source>
        <dbReference type="ARBA" id="ARBA00022737"/>
    </source>
</evidence>
<comment type="subunit">
    <text evidence="4">Binds to mitochondrial small subunit 15S rRNA.</text>
</comment>
<feature type="region of interest" description="Disordered" evidence="6">
    <location>
        <begin position="22"/>
        <end position="74"/>
    </location>
</feature>
<dbReference type="AlphaFoldDB" id="A0A8H6JWE2"/>
<comment type="similarity">
    <text evidence="1">Belongs to the CCM1 family.</text>
</comment>
<evidence type="ECO:0000256" key="1">
    <source>
        <dbReference type="ARBA" id="ARBA00006192"/>
    </source>
</evidence>
<feature type="repeat" description="PPR" evidence="5">
    <location>
        <begin position="587"/>
        <end position="621"/>
    </location>
</feature>
<feature type="compositionally biased region" description="Polar residues" evidence="6">
    <location>
        <begin position="49"/>
        <end position="60"/>
    </location>
</feature>